<proteinExistence type="predicted"/>
<evidence type="ECO:0000313" key="1">
    <source>
        <dbReference type="EMBL" id="VVO69554.1"/>
    </source>
</evidence>
<dbReference type="AlphaFoldDB" id="A0A5E7HZG5"/>
<dbReference type="EMBL" id="CABVIC010000001">
    <property type="protein sequence ID" value="VVO69554.1"/>
    <property type="molecule type" value="Genomic_DNA"/>
</dbReference>
<gene>
    <name evidence="1" type="ORF">PS847_01233</name>
</gene>
<reference evidence="1 2" key="1">
    <citation type="submission" date="2019-09" db="EMBL/GenBank/DDBJ databases">
        <authorList>
            <person name="Chandra G."/>
            <person name="Truman W A."/>
        </authorList>
    </citation>
    <scope>NUCLEOTIDE SEQUENCE [LARGE SCALE GENOMIC DNA]</scope>
    <source>
        <strain evidence="1">PS847</strain>
    </source>
</reference>
<protein>
    <submittedName>
        <fullName evidence="1">Uncharacterized protein</fullName>
    </submittedName>
</protein>
<organism evidence="1 2">
    <name type="scientific">Pseudomonas fluorescens</name>
    <dbReference type="NCBI Taxonomy" id="294"/>
    <lineage>
        <taxon>Bacteria</taxon>
        <taxon>Pseudomonadati</taxon>
        <taxon>Pseudomonadota</taxon>
        <taxon>Gammaproteobacteria</taxon>
        <taxon>Pseudomonadales</taxon>
        <taxon>Pseudomonadaceae</taxon>
        <taxon>Pseudomonas</taxon>
    </lineage>
</organism>
<sequence>MDFKVAEVTAHTGHADPVLLSGIPFHFSPGERSLYVGADNTGGIVLRAGWLGLKTEPFQGWQSAHSFELTYANGRNSHHLFEVKRNFHTPLQDGEWLWFPAMPMRATPQTD</sequence>
<accession>A0A5E7HZG5</accession>
<dbReference type="RefSeq" id="WP_150635478.1">
    <property type="nucleotide sequence ID" value="NZ_CABVIC010000001.1"/>
</dbReference>
<dbReference type="Proteomes" id="UP000326067">
    <property type="component" value="Unassembled WGS sequence"/>
</dbReference>
<name>A0A5E7HZG5_PSEFL</name>
<evidence type="ECO:0000313" key="2">
    <source>
        <dbReference type="Proteomes" id="UP000326067"/>
    </source>
</evidence>